<sequence length="145" mass="15987">MKISTKATINNLTTDTIQSLVTQATSEATAKNDVITTVTGTFMTPPLISVTDPWLTIANSEKHSHKINSMTGNPAEAAKVTVYHNHHKVKQQRNSKPNCCHSLANVAPTQYNSIDDMSRRIKQNKQVCHCCRQTGNLCCSELKCC</sequence>
<organism evidence="1 2">
    <name type="scientific">Glossina austeni</name>
    <name type="common">Savannah tsetse fly</name>
    <dbReference type="NCBI Taxonomy" id="7395"/>
    <lineage>
        <taxon>Eukaryota</taxon>
        <taxon>Metazoa</taxon>
        <taxon>Ecdysozoa</taxon>
        <taxon>Arthropoda</taxon>
        <taxon>Hexapoda</taxon>
        <taxon>Insecta</taxon>
        <taxon>Pterygota</taxon>
        <taxon>Neoptera</taxon>
        <taxon>Endopterygota</taxon>
        <taxon>Diptera</taxon>
        <taxon>Brachycera</taxon>
        <taxon>Muscomorpha</taxon>
        <taxon>Hippoboscoidea</taxon>
        <taxon>Glossinidae</taxon>
        <taxon>Glossina</taxon>
    </lineage>
</organism>
<proteinExistence type="predicted"/>
<reference evidence="1" key="1">
    <citation type="submission" date="2020-05" db="UniProtKB">
        <authorList>
            <consortium name="EnsemblMetazoa"/>
        </authorList>
    </citation>
    <scope>IDENTIFICATION</scope>
    <source>
        <strain evidence="1">TTRI</strain>
    </source>
</reference>
<name>A0A1A9UD21_GLOAU</name>
<dbReference type="VEuPathDB" id="VectorBase:GAUT000398"/>
<dbReference type="AlphaFoldDB" id="A0A1A9UD21"/>
<accession>A0A1A9UD21</accession>
<keyword evidence="2" id="KW-1185">Reference proteome</keyword>
<dbReference type="Proteomes" id="UP000078200">
    <property type="component" value="Unassembled WGS sequence"/>
</dbReference>
<evidence type="ECO:0000313" key="1">
    <source>
        <dbReference type="EnsemblMetazoa" id="GAUT000398-PA"/>
    </source>
</evidence>
<protein>
    <submittedName>
        <fullName evidence="1">Uncharacterized protein</fullName>
    </submittedName>
</protein>
<evidence type="ECO:0000313" key="2">
    <source>
        <dbReference type="Proteomes" id="UP000078200"/>
    </source>
</evidence>
<dbReference type="EnsemblMetazoa" id="GAUT000398-RA">
    <property type="protein sequence ID" value="GAUT000398-PA"/>
    <property type="gene ID" value="GAUT000398"/>
</dbReference>